<comment type="caution">
    <text evidence="1">The sequence shown here is derived from an EMBL/GenBank/DDBJ whole genome shotgun (WGS) entry which is preliminary data.</text>
</comment>
<proteinExistence type="predicted"/>
<sequence length="78" mass="8904">MEDTLTDATYLIMLALLKPQHGYAIMKEVNNLTNGQVSIGPVSMYTIKKSYKKTSLLHWKKVMNGKKHISLLIKDLRV</sequence>
<dbReference type="RefSeq" id="WP_010772632.1">
    <property type="nucleotide sequence ID" value="NZ_KB946335.1"/>
</dbReference>
<gene>
    <name evidence="1" type="ORF">UC7_02545</name>
</gene>
<dbReference type="AlphaFoldDB" id="R3W696"/>
<name>R3W696_9ENTE</name>
<evidence type="ECO:0000313" key="2">
    <source>
        <dbReference type="Proteomes" id="UP000013840"/>
    </source>
</evidence>
<dbReference type="eggNOG" id="COG1695">
    <property type="taxonomic scope" value="Bacteria"/>
</dbReference>
<dbReference type="InterPro" id="IPR036388">
    <property type="entry name" value="WH-like_DNA-bd_sf"/>
</dbReference>
<protein>
    <submittedName>
        <fullName evidence="1">Uncharacterized protein</fullName>
    </submittedName>
</protein>
<dbReference type="Gene3D" id="1.10.10.10">
    <property type="entry name" value="Winged helix-like DNA-binding domain superfamily/Winged helix DNA-binding domain"/>
    <property type="match status" value="1"/>
</dbReference>
<accession>R3W696</accession>
<dbReference type="Proteomes" id="UP000013840">
    <property type="component" value="Unassembled WGS sequence"/>
</dbReference>
<organism evidence="1 2">
    <name type="scientific">Enterococcus caccae ATCC BAA-1240</name>
    <dbReference type="NCBI Taxonomy" id="1158612"/>
    <lineage>
        <taxon>Bacteria</taxon>
        <taxon>Bacillati</taxon>
        <taxon>Bacillota</taxon>
        <taxon>Bacilli</taxon>
        <taxon>Lactobacillales</taxon>
        <taxon>Enterococcaceae</taxon>
        <taxon>Enterococcus</taxon>
    </lineage>
</organism>
<reference evidence="1 2" key="1">
    <citation type="submission" date="2013-02" db="EMBL/GenBank/DDBJ databases">
        <title>The Genome Sequence of Enterococcus caccae BAA-1240.</title>
        <authorList>
            <consortium name="The Broad Institute Genome Sequencing Platform"/>
            <consortium name="The Broad Institute Genome Sequencing Center for Infectious Disease"/>
            <person name="Earl A.M."/>
            <person name="Gilmore M.S."/>
            <person name="Lebreton F."/>
            <person name="Walker B."/>
            <person name="Young S.K."/>
            <person name="Zeng Q."/>
            <person name="Gargeya S."/>
            <person name="Fitzgerald M."/>
            <person name="Haas B."/>
            <person name="Abouelleil A."/>
            <person name="Alvarado L."/>
            <person name="Arachchi H.M."/>
            <person name="Berlin A.M."/>
            <person name="Chapman S.B."/>
            <person name="Dewar J."/>
            <person name="Goldberg J."/>
            <person name="Griggs A."/>
            <person name="Gujja S."/>
            <person name="Hansen M."/>
            <person name="Howarth C."/>
            <person name="Imamovic A."/>
            <person name="Larimer J."/>
            <person name="McCowan C."/>
            <person name="Murphy C."/>
            <person name="Neiman D."/>
            <person name="Pearson M."/>
            <person name="Priest M."/>
            <person name="Roberts A."/>
            <person name="Saif S."/>
            <person name="Shea T."/>
            <person name="Sisk P."/>
            <person name="Sykes S."/>
            <person name="Wortman J."/>
            <person name="Nusbaum C."/>
            <person name="Birren B."/>
        </authorList>
    </citation>
    <scope>NUCLEOTIDE SEQUENCE [LARGE SCALE GENOMIC DNA]</scope>
    <source>
        <strain evidence="1 2">ATCC BAA-1240</strain>
    </source>
</reference>
<evidence type="ECO:0000313" key="1">
    <source>
        <dbReference type="EMBL" id="EOL43216.1"/>
    </source>
</evidence>
<dbReference type="EMBL" id="AJAU01000022">
    <property type="protein sequence ID" value="EOL43216.1"/>
    <property type="molecule type" value="Genomic_DNA"/>
</dbReference>
<dbReference type="PATRIC" id="fig|1158612.3.peg.2507"/>
<keyword evidence="2" id="KW-1185">Reference proteome</keyword>
<dbReference type="STRING" id="317735.RU98_GL003259"/>